<dbReference type="EMBL" id="JARJCW010000219">
    <property type="protein sequence ID" value="KAJ7185136.1"/>
    <property type="molecule type" value="Genomic_DNA"/>
</dbReference>
<feature type="domain" description="Transcription activator GCR1-like" evidence="1">
    <location>
        <begin position="1"/>
        <end position="71"/>
    </location>
</feature>
<dbReference type="Pfam" id="PF12550">
    <property type="entry name" value="GCR1_C"/>
    <property type="match status" value="1"/>
</dbReference>
<organism evidence="2 3">
    <name type="scientific">Mycena pura</name>
    <dbReference type="NCBI Taxonomy" id="153505"/>
    <lineage>
        <taxon>Eukaryota</taxon>
        <taxon>Fungi</taxon>
        <taxon>Dikarya</taxon>
        <taxon>Basidiomycota</taxon>
        <taxon>Agaricomycotina</taxon>
        <taxon>Agaricomycetes</taxon>
        <taxon>Agaricomycetidae</taxon>
        <taxon>Agaricales</taxon>
        <taxon>Marasmiineae</taxon>
        <taxon>Mycenaceae</taxon>
        <taxon>Mycena</taxon>
    </lineage>
</organism>
<feature type="non-terminal residue" evidence="2">
    <location>
        <position position="1"/>
    </location>
</feature>
<proteinExistence type="predicted"/>
<name>A0AAD6UR94_9AGAR</name>
<dbReference type="Proteomes" id="UP001219525">
    <property type="component" value="Unassembled WGS sequence"/>
</dbReference>
<dbReference type="InterPro" id="IPR022210">
    <property type="entry name" value="TF_GCR1-like"/>
</dbReference>
<accession>A0AAD6UR94</accession>
<evidence type="ECO:0000259" key="1">
    <source>
        <dbReference type="Pfam" id="PF12550"/>
    </source>
</evidence>
<evidence type="ECO:0000313" key="3">
    <source>
        <dbReference type="Proteomes" id="UP001219525"/>
    </source>
</evidence>
<gene>
    <name evidence="2" type="ORF">GGX14DRAFT_324763</name>
</gene>
<keyword evidence="3" id="KW-1185">Reference proteome</keyword>
<protein>
    <recommendedName>
        <fullName evidence="1">Transcription activator GCR1-like domain-containing protein</fullName>
    </recommendedName>
</protein>
<reference evidence="2" key="1">
    <citation type="submission" date="2023-03" db="EMBL/GenBank/DDBJ databases">
        <title>Massive genome expansion in bonnet fungi (Mycena s.s.) driven by repeated elements and novel gene families across ecological guilds.</title>
        <authorList>
            <consortium name="Lawrence Berkeley National Laboratory"/>
            <person name="Harder C.B."/>
            <person name="Miyauchi S."/>
            <person name="Viragh M."/>
            <person name="Kuo A."/>
            <person name="Thoen E."/>
            <person name="Andreopoulos B."/>
            <person name="Lu D."/>
            <person name="Skrede I."/>
            <person name="Drula E."/>
            <person name="Henrissat B."/>
            <person name="Morin E."/>
            <person name="Kohler A."/>
            <person name="Barry K."/>
            <person name="LaButti K."/>
            <person name="Morin E."/>
            <person name="Salamov A."/>
            <person name="Lipzen A."/>
            <person name="Mereny Z."/>
            <person name="Hegedus B."/>
            <person name="Baldrian P."/>
            <person name="Stursova M."/>
            <person name="Weitz H."/>
            <person name="Taylor A."/>
            <person name="Grigoriev I.V."/>
            <person name="Nagy L.G."/>
            <person name="Martin F."/>
            <person name="Kauserud H."/>
        </authorList>
    </citation>
    <scope>NUCLEOTIDE SEQUENCE</scope>
    <source>
        <strain evidence="2">9144</strain>
    </source>
</reference>
<comment type="caution">
    <text evidence="2">The sequence shown here is derived from an EMBL/GenBank/DDBJ whole genome shotgun (WGS) entry which is preliminary data.</text>
</comment>
<sequence>RTPSTIIDIWMEYSAGSDGSLCVRDLEEGWGSDWRRANRGMGSEHCRRAKVWKLVEQLSAKKNWGTELALRFI</sequence>
<evidence type="ECO:0000313" key="2">
    <source>
        <dbReference type="EMBL" id="KAJ7185136.1"/>
    </source>
</evidence>
<feature type="non-terminal residue" evidence="2">
    <location>
        <position position="73"/>
    </location>
</feature>
<dbReference type="AlphaFoldDB" id="A0AAD6UR94"/>